<evidence type="ECO:0000256" key="5">
    <source>
        <dbReference type="ARBA" id="ARBA00022481"/>
    </source>
</evidence>
<dbReference type="InterPro" id="IPR012902">
    <property type="entry name" value="N_methyl_site"/>
</dbReference>
<evidence type="ECO:0000256" key="2">
    <source>
        <dbReference type="ARBA" id="ARBA00011084"/>
    </source>
</evidence>
<comment type="caution">
    <text evidence="11">The sequence shown here is derived from an EMBL/GenBank/DDBJ whole genome shotgun (WGS) entry which is preliminary data.</text>
</comment>
<dbReference type="PANTHER" id="PTHR39583">
    <property type="entry name" value="TYPE II SECRETION SYSTEM PROTEIN J-RELATED"/>
    <property type="match status" value="1"/>
</dbReference>
<feature type="transmembrane region" description="Helical" evidence="10">
    <location>
        <begin position="21"/>
        <end position="39"/>
    </location>
</feature>
<dbReference type="InterPro" id="IPR045584">
    <property type="entry name" value="Pilin-like"/>
</dbReference>
<comment type="similarity">
    <text evidence="2">Belongs to the GSP J family.</text>
</comment>
<dbReference type="Proteomes" id="UP000178082">
    <property type="component" value="Unassembled WGS sequence"/>
</dbReference>
<evidence type="ECO:0000256" key="1">
    <source>
        <dbReference type="ARBA" id="ARBA00004377"/>
    </source>
</evidence>
<keyword evidence="6" id="KW-0997">Cell inner membrane</keyword>
<dbReference type="Pfam" id="PF07963">
    <property type="entry name" value="N_methyl"/>
    <property type="match status" value="1"/>
</dbReference>
<dbReference type="GO" id="GO:0005886">
    <property type="term" value="C:plasma membrane"/>
    <property type="evidence" value="ECO:0007669"/>
    <property type="project" value="UniProtKB-SubCell"/>
</dbReference>
<keyword evidence="4" id="KW-1003">Cell membrane</keyword>
<evidence type="ECO:0000313" key="12">
    <source>
        <dbReference type="Proteomes" id="UP000178082"/>
    </source>
</evidence>
<dbReference type="Pfam" id="PF11612">
    <property type="entry name" value="T2SSJ"/>
    <property type="match status" value="1"/>
</dbReference>
<evidence type="ECO:0000256" key="4">
    <source>
        <dbReference type="ARBA" id="ARBA00022475"/>
    </source>
</evidence>
<comment type="subcellular location">
    <subcellularLocation>
        <location evidence="1">Cell inner membrane</location>
        <topology evidence="1">Single-pass membrane protein</topology>
    </subcellularLocation>
</comment>
<dbReference type="InterPro" id="IPR051621">
    <property type="entry name" value="T2SS_protein_J"/>
</dbReference>
<dbReference type="GO" id="GO:0015628">
    <property type="term" value="P:protein secretion by the type II secretion system"/>
    <property type="evidence" value="ECO:0007669"/>
    <property type="project" value="InterPro"/>
</dbReference>
<dbReference type="GO" id="GO:0015627">
    <property type="term" value="C:type II protein secretion system complex"/>
    <property type="evidence" value="ECO:0007669"/>
    <property type="project" value="InterPro"/>
</dbReference>
<keyword evidence="7 10" id="KW-0812">Transmembrane</keyword>
<keyword evidence="9 10" id="KW-0472">Membrane</keyword>
<protein>
    <recommendedName>
        <fullName evidence="3">Type II secretion system protein J</fullName>
    </recommendedName>
</protein>
<accession>A0A1F7SKI1</accession>
<evidence type="ECO:0000313" key="11">
    <source>
        <dbReference type="EMBL" id="OGL53748.1"/>
    </source>
</evidence>
<gene>
    <name evidence="11" type="ORF">A3G31_03315</name>
</gene>
<dbReference type="STRING" id="1817883.A3G31_03315"/>
<keyword evidence="5" id="KW-0488">Methylation</keyword>
<evidence type="ECO:0000256" key="3">
    <source>
        <dbReference type="ARBA" id="ARBA00021539"/>
    </source>
</evidence>
<evidence type="ECO:0000256" key="10">
    <source>
        <dbReference type="SAM" id="Phobius"/>
    </source>
</evidence>
<dbReference type="NCBIfam" id="TIGR02532">
    <property type="entry name" value="IV_pilin_GFxxxE"/>
    <property type="match status" value="1"/>
</dbReference>
<dbReference type="SUPFAM" id="SSF54523">
    <property type="entry name" value="Pili subunits"/>
    <property type="match status" value="1"/>
</dbReference>
<proteinExistence type="inferred from homology"/>
<reference evidence="11 12" key="1">
    <citation type="journal article" date="2016" name="Nat. Commun.">
        <title>Thousands of microbial genomes shed light on interconnected biogeochemical processes in an aquifer system.</title>
        <authorList>
            <person name="Anantharaman K."/>
            <person name="Brown C.T."/>
            <person name="Hug L.A."/>
            <person name="Sharon I."/>
            <person name="Castelle C.J."/>
            <person name="Probst A.J."/>
            <person name="Thomas B.C."/>
            <person name="Singh A."/>
            <person name="Wilkins M.J."/>
            <person name="Karaoz U."/>
            <person name="Brodie E.L."/>
            <person name="Williams K.H."/>
            <person name="Hubbard S.S."/>
            <person name="Banfield J.F."/>
        </authorList>
    </citation>
    <scope>NUCLEOTIDE SEQUENCE [LARGE SCALE GENOMIC DNA]</scope>
</reference>
<dbReference type="PANTHER" id="PTHR39583:SF2">
    <property type="entry name" value="TYPE II SECRETION SYSTEM PROTEIN J"/>
    <property type="match status" value="1"/>
</dbReference>
<name>A0A1F7SKI1_9BACT</name>
<dbReference type="PROSITE" id="PS00409">
    <property type="entry name" value="PROKAR_NTER_METHYL"/>
    <property type="match status" value="1"/>
</dbReference>
<organism evidence="11 12">
    <name type="scientific">Candidatus Schekmanbacteria bacterium RIFCSPLOWO2_12_FULL_38_15</name>
    <dbReference type="NCBI Taxonomy" id="1817883"/>
    <lineage>
        <taxon>Bacteria</taxon>
        <taxon>Candidatus Schekmaniibacteriota</taxon>
    </lineage>
</organism>
<dbReference type="EMBL" id="MGDI01000022">
    <property type="protein sequence ID" value="OGL53748.1"/>
    <property type="molecule type" value="Genomic_DNA"/>
</dbReference>
<dbReference type="Gene3D" id="2.10.70.20">
    <property type="entry name" value="gspk-gspi-gspj complex like domains"/>
    <property type="match status" value="1"/>
</dbReference>
<evidence type="ECO:0000256" key="9">
    <source>
        <dbReference type="ARBA" id="ARBA00023136"/>
    </source>
</evidence>
<evidence type="ECO:0000256" key="6">
    <source>
        <dbReference type="ARBA" id="ARBA00022519"/>
    </source>
</evidence>
<dbReference type="InterPro" id="IPR010055">
    <property type="entry name" value="T2SS_protein-GspJ"/>
</dbReference>
<evidence type="ECO:0000256" key="7">
    <source>
        <dbReference type="ARBA" id="ARBA00022692"/>
    </source>
</evidence>
<dbReference type="AlphaFoldDB" id="A0A1F7SKI1"/>
<dbReference type="Gene3D" id="3.30.700.10">
    <property type="entry name" value="Glycoprotein, Type 4 Pilin"/>
    <property type="match status" value="1"/>
</dbReference>
<evidence type="ECO:0000256" key="8">
    <source>
        <dbReference type="ARBA" id="ARBA00022989"/>
    </source>
</evidence>
<sequence length="226" mass="25797">MKIKNQKSKIKITEGFTLLELVVAIAIFAIISTFVYGAYTGTVSTTERAQKKIEFYQKARLVLSRISEEIEQAAPPREKGEMPDFSYFSGSNDEINGVNADELRFVSRADSGYSKESGKPAIVRITYRIEVASGEGNEYYVLIRKEDPIFFREDEEREKTEEFLEKCEGINFEYYSDEGWVNEWDDQTSTGVEGRIPKAVRITLTLKDDEDKPRDFSTTVYLPQGG</sequence>
<keyword evidence="8 10" id="KW-1133">Transmembrane helix</keyword>